<accession>I3EF16</accession>
<feature type="transmembrane region" description="Helical" evidence="1">
    <location>
        <begin position="225"/>
        <end position="243"/>
    </location>
</feature>
<feature type="transmembrane region" description="Helical" evidence="1">
    <location>
        <begin position="114"/>
        <end position="136"/>
    </location>
</feature>
<dbReference type="OMA" id="YGFISIN"/>
<feature type="transmembrane region" description="Helical" evidence="1">
    <location>
        <begin position="74"/>
        <end position="93"/>
    </location>
</feature>
<organism evidence="2 3">
    <name type="scientific">Nematocida parisii (strain ERTm3)</name>
    <name type="common">Nematode killer fungus</name>
    <dbReference type="NCBI Taxonomy" id="935791"/>
    <lineage>
        <taxon>Eukaryota</taxon>
        <taxon>Fungi</taxon>
        <taxon>Fungi incertae sedis</taxon>
        <taxon>Microsporidia</taxon>
        <taxon>Nematocida</taxon>
    </lineage>
</organism>
<sequence length="340" mass="40102">MNSKQAQKQNAKPFEGYFFVMCTLSIVYTAFSSVALANKQQEVDSNAYNMKDLHGVLFELITDIIFKGWLDIQATVYFIITGSFTFFYIYIVIKCIRLLRHTIIELLIMPEKNLILLYIYITSIIASIIVSIKWMLRTKKYFYSQMCMVSNNNISSSTTYYSIYYTLEGCTLLIINQSILNIFFYIYTYNYTSQRDLINNIITAIASCACWCFLWIDKHNTQKKWFIYGFISINLFRFISIYITSGERRYLLNTYYRYITVSERFNTLINLSLPGSSNIRHIGYNVIDNLEIIFIDVLFNFYFVRYCILLYKSQGRDLCTTRLKARMPIQEESDNSSEEV</sequence>
<proteinExistence type="predicted"/>
<dbReference type="EMBL" id="GL870880">
    <property type="protein sequence ID" value="EIJ87813.1"/>
    <property type="molecule type" value="Genomic_DNA"/>
</dbReference>
<name>I3EF16_NEMP3</name>
<keyword evidence="1" id="KW-1133">Transmembrane helix</keyword>
<keyword evidence="1" id="KW-0472">Membrane</keyword>
<reference evidence="2" key="1">
    <citation type="submission" date="2011-01" db="EMBL/GenBank/DDBJ databases">
        <title>The Genome Sequence of Nematocida parisii strain ERTm3.</title>
        <authorList>
            <consortium name="The Broad Institute Genome Sequencing Platform"/>
            <consortium name="The Broad Institute Genome Sequencing Center for Infectious Disease"/>
            <person name="Cuomo C."/>
            <person name="Troemel E."/>
            <person name="Young S.K."/>
            <person name="Zeng Q."/>
            <person name="Gargeya S."/>
            <person name="Fitzgerald M."/>
            <person name="Haas B."/>
            <person name="Abouelleil A."/>
            <person name="Alvarado L."/>
            <person name="Arachchi H.M."/>
            <person name="Berlin A."/>
            <person name="Chapman S.B."/>
            <person name="Gearin G."/>
            <person name="Goldberg J."/>
            <person name="Griggs A."/>
            <person name="Gujja S."/>
            <person name="Hansen M."/>
            <person name="Heiman D."/>
            <person name="Howarth C."/>
            <person name="Larimer J."/>
            <person name="Lui A."/>
            <person name="MacDonald P.J.P."/>
            <person name="McCowen C."/>
            <person name="Montmayeur A."/>
            <person name="Murphy C."/>
            <person name="Neiman D."/>
            <person name="Pearson M."/>
            <person name="Priest M."/>
            <person name="Roberts A."/>
            <person name="Saif S."/>
            <person name="Shea T."/>
            <person name="Sisk P."/>
            <person name="Stolte C."/>
            <person name="Sykes S."/>
            <person name="Wortman J."/>
            <person name="Nusbaum C."/>
            <person name="Birren B."/>
        </authorList>
    </citation>
    <scope>NUCLEOTIDE SEQUENCE</scope>
    <source>
        <strain evidence="2">ERTm3</strain>
    </source>
</reference>
<evidence type="ECO:0000256" key="1">
    <source>
        <dbReference type="SAM" id="Phobius"/>
    </source>
</evidence>
<feature type="transmembrane region" description="Helical" evidence="1">
    <location>
        <begin position="197"/>
        <end position="216"/>
    </location>
</feature>
<gene>
    <name evidence="2" type="ORF">NEQG_01885</name>
</gene>
<feature type="transmembrane region" description="Helical" evidence="1">
    <location>
        <begin position="16"/>
        <end position="37"/>
    </location>
</feature>
<evidence type="ECO:0000313" key="3">
    <source>
        <dbReference type="Proteomes" id="UP000002872"/>
    </source>
</evidence>
<dbReference type="InParanoid" id="I3EF16"/>
<dbReference type="Proteomes" id="UP000002872">
    <property type="component" value="Unassembled WGS sequence"/>
</dbReference>
<dbReference type="VEuPathDB" id="MicrosporidiaDB:NEQG_01885"/>
<protein>
    <submittedName>
        <fullName evidence="2">Uncharacterized protein</fullName>
    </submittedName>
</protein>
<dbReference type="OrthoDB" id="2188954at2759"/>
<dbReference type="AlphaFoldDB" id="I3EF16"/>
<keyword evidence="1" id="KW-0812">Transmembrane</keyword>
<dbReference type="HOGENOM" id="CLU_819134_0_0_1"/>
<keyword evidence="3" id="KW-1185">Reference proteome</keyword>
<evidence type="ECO:0000313" key="2">
    <source>
        <dbReference type="EMBL" id="EIJ87813.1"/>
    </source>
</evidence>